<dbReference type="EMBL" id="JANCMW010000002">
    <property type="protein sequence ID" value="MDF0749580.1"/>
    <property type="molecule type" value="Genomic_DNA"/>
</dbReference>
<protein>
    <submittedName>
        <fullName evidence="1">Uncharacterized protein</fullName>
    </submittedName>
</protein>
<name>A0ABT5Y7C5_9GAMM</name>
<keyword evidence="2" id="KW-1185">Reference proteome</keyword>
<evidence type="ECO:0000313" key="2">
    <source>
        <dbReference type="Proteomes" id="UP001143391"/>
    </source>
</evidence>
<reference evidence="1" key="1">
    <citation type="submission" date="2022-07" db="EMBL/GenBank/DDBJ databases">
        <title>Marinobacter iranensis a new bacterium isolate from a hipersaline lake in Iran.</title>
        <authorList>
            <person name="Mohammad A.M.A."/>
            <person name="Cristina S.-P."/>
            <person name="Antonio V."/>
        </authorList>
    </citation>
    <scope>NUCLEOTIDE SEQUENCE</scope>
    <source>
        <strain evidence="1">71-i</strain>
    </source>
</reference>
<dbReference type="Proteomes" id="UP001143391">
    <property type="component" value="Unassembled WGS sequence"/>
</dbReference>
<proteinExistence type="predicted"/>
<evidence type="ECO:0000313" key="1">
    <source>
        <dbReference type="EMBL" id="MDF0749580.1"/>
    </source>
</evidence>
<accession>A0ABT5Y7C5</accession>
<gene>
    <name evidence="1" type="ORF">NLU14_04975</name>
</gene>
<comment type="caution">
    <text evidence="1">The sequence shown here is derived from an EMBL/GenBank/DDBJ whole genome shotgun (WGS) entry which is preliminary data.</text>
</comment>
<organism evidence="1 2">
    <name type="scientific">Marinobacter iranensis</name>
    <dbReference type="NCBI Taxonomy" id="2962607"/>
    <lineage>
        <taxon>Bacteria</taxon>
        <taxon>Pseudomonadati</taxon>
        <taxon>Pseudomonadota</taxon>
        <taxon>Gammaproteobacteria</taxon>
        <taxon>Pseudomonadales</taxon>
        <taxon>Marinobacteraceae</taxon>
        <taxon>Marinobacter</taxon>
    </lineage>
</organism>
<dbReference type="RefSeq" id="WP_275705067.1">
    <property type="nucleotide sequence ID" value="NZ_JANCMW010000002.1"/>
</dbReference>
<sequence length="60" mass="6503">MTRRLTANQSLTETLGLDQTAACLVIMRSCQSDTGLHIGRALPSRIIDGGHYSALSSIWD</sequence>